<dbReference type="GO" id="GO:0004252">
    <property type="term" value="F:serine-type endopeptidase activity"/>
    <property type="evidence" value="ECO:0007669"/>
    <property type="project" value="InterPro"/>
</dbReference>
<dbReference type="Gene3D" id="3.40.50.200">
    <property type="entry name" value="Peptidase S8/S53 domain"/>
    <property type="match status" value="2"/>
</dbReference>
<evidence type="ECO:0000259" key="3">
    <source>
        <dbReference type="Pfam" id="PF17766"/>
    </source>
</evidence>
<reference evidence="4 5" key="2">
    <citation type="journal article" date="2017" name="Genome Biol.">
        <title>New reference genome sequences of hot pepper reveal the massive evolution of plant disease-resistance genes by retroduplication.</title>
        <authorList>
            <person name="Kim S."/>
            <person name="Park J."/>
            <person name="Yeom S.I."/>
            <person name="Kim Y.M."/>
            <person name="Seo E."/>
            <person name="Kim K.T."/>
            <person name="Kim M.S."/>
            <person name="Lee J.M."/>
            <person name="Cheong K."/>
            <person name="Shin H.S."/>
            <person name="Kim S.B."/>
            <person name="Han K."/>
            <person name="Lee J."/>
            <person name="Park M."/>
            <person name="Lee H.A."/>
            <person name="Lee H.Y."/>
            <person name="Lee Y."/>
            <person name="Oh S."/>
            <person name="Lee J.H."/>
            <person name="Choi E."/>
            <person name="Choi E."/>
            <person name="Lee S.E."/>
            <person name="Jeon J."/>
            <person name="Kim H."/>
            <person name="Choi G."/>
            <person name="Song H."/>
            <person name="Lee J."/>
            <person name="Lee S.C."/>
            <person name="Kwon J.K."/>
            <person name="Lee H.Y."/>
            <person name="Koo N."/>
            <person name="Hong Y."/>
            <person name="Kim R.W."/>
            <person name="Kang W.H."/>
            <person name="Huh J.H."/>
            <person name="Kang B.C."/>
            <person name="Yang T.J."/>
            <person name="Lee Y.H."/>
            <person name="Bennetzen J.L."/>
            <person name="Choi D."/>
        </authorList>
    </citation>
    <scope>NUCLEOTIDE SEQUENCE [LARGE SCALE GENOMIC DNA]</scope>
    <source>
        <strain evidence="5">cv. CM334</strain>
    </source>
</reference>
<dbReference type="InterPro" id="IPR036852">
    <property type="entry name" value="Peptidase_S8/S53_dom_sf"/>
</dbReference>
<protein>
    <recommendedName>
        <fullName evidence="3">Subtilisin-like protease fibronectin type-III domain-containing protein</fullName>
    </recommendedName>
</protein>
<dbReference type="GO" id="GO:0006508">
    <property type="term" value="P:proteolysis"/>
    <property type="evidence" value="ECO:0007669"/>
    <property type="project" value="InterPro"/>
</dbReference>
<evidence type="ECO:0000313" key="4">
    <source>
        <dbReference type="EMBL" id="PHT79908.1"/>
    </source>
</evidence>
<dbReference type="InterPro" id="IPR045051">
    <property type="entry name" value="SBT"/>
</dbReference>
<gene>
    <name evidence="4" type="ORF">T459_17960</name>
</gene>
<dbReference type="Gramene" id="PHT79908">
    <property type="protein sequence ID" value="PHT79908"/>
    <property type="gene ID" value="T459_17960"/>
</dbReference>
<comment type="similarity">
    <text evidence="1">Belongs to the peptidase S8 family.</text>
</comment>
<dbReference type="PANTHER" id="PTHR10795">
    <property type="entry name" value="PROPROTEIN CONVERTASE SUBTILISIN/KEXIN"/>
    <property type="match status" value="1"/>
</dbReference>
<keyword evidence="2" id="KW-0732">Signal</keyword>
<dbReference type="InterPro" id="IPR041469">
    <property type="entry name" value="Subtilisin-like_FN3"/>
</dbReference>
<dbReference type="STRING" id="4072.A0A2G2ZD53"/>
<comment type="caution">
    <text evidence="4">The sequence shown here is derived from an EMBL/GenBank/DDBJ whole genome shotgun (WGS) entry which is preliminary data.</text>
</comment>
<dbReference type="OMA" id="INITRMH"/>
<dbReference type="SMR" id="A0A2G2ZD53"/>
<evidence type="ECO:0000256" key="2">
    <source>
        <dbReference type="ARBA" id="ARBA00022729"/>
    </source>
</evidence>
<reference evidence="4 5" key="1">
    <citation type="journal article" date="2014" name="Nat. Genet.">
        <title>Genome sequence of the hot pepper provides insights into the evolution of pungency in Capsicum species.</title>
        <authorList>
            <person name="Kim S."/>
            <person name="Park M."/>
            <person name="Yeom S.I."/>
            <person name="Kim Y.M."/>
            <person name="Lee J.M."/>
            <person name="Lee H.A."/>
            <person name="Seo E."/>
            <person name="Choi J."/>
            <person name="Cheong K."/>
            <person name="Kim K.T."/>
            <person name="Jung K."/>
            <person name="Lee G.W."/>
            <person name="Oh S.K."/>
            <person name="Bae C."/>
            <person name="Kim S.B."/>
            <person name="Lee H.Y."/>
            <person name="Kim S.Y."/>
            <person name="Kim M.S."/>
            <person name="Kang B.C."/>
            <person name="Jo Y.D."/>
            <person name="Yang H.B."/>
            <person name="Jeong H.J."/>
            <person name="Kang W.H."/>
            <person name="Kwon J.K."/>
            <person name="Shin C."/>
            <person name="Lim J.Y."/>
            <person name="Park J.H."/>
            <person name="Huh J.H."/>
            <person name="Kim J.S."/>
            <person name="Kim B.D."/>
            <person name="Cohen O."/>
            <person name="Paran I."/>
            <person name="Suh M.C."/>
            <person name="Lee S.B."/>
            <person name="Kim Y.K."/>
            <person name="Shin Y."/>
            <person name="Noh S.J."/>
            <person name="Park J."/>
            <person name="Seo Y.S."/>
            <person name="Kwon S.Y."/>
            <person name="Kim H.A."/>
            <person name="Park J.M."/>
            <person name="Kim H.J."/>
            <person name="Choi S.B."/>
            <person name="Bosland P.W."/>
            <person name="Reeves G."/>
            <person name="Jo S.H."/>
            <person name="Lee B.W."/>
            <person name="Cho H.T."/>
            <person name="Choi H.S."/>
            <person name="Lee M.S."/>
            <person name="Yu Y."/>
            <person name="Do Choi Y."/>
            <person name="Park B.S."/>
            <person name="van Deynze A."/>
            <person name="Ashrafi H."/>
            <person name="Hill T."/>
            <person name="Kim W.T."/>
            <person name="Pai H.S."/>
            <person name="Ahn H.K."/>
            <person name="Yeam I."/>
            <person name="Giovannoni J.J."/>
            <person name="Rose J.K."/>
            <person name="Sorensen I."/>
            <person name="Lee S.J."/>
            <person name="Kim R.W."/>
            <person name="Choi I.Y."/>
            <person name="Choi B.S."/>
            <person name="Lim J.S."/>
            <person name="Lee Y.H."/>
            <person name="Choi D."/>
        </authorList>
    </citation>
    <scope>NUCLEOTIDE SEQUENCE [LARGE SCALE GENOMIC DNA]</scope>
    <source>
        <strain evidence="5">cv. CM334</strain>
    </source>
</reference>
<dbReference type="EMBL" id="AYRZ02000006">
    <property type="protein sequence ID" value="PHT79908.1"/>
    <property type="molecule type" value="Genomic_DNA"/>
</dbReference>
<evidence type="ECO:0000256" key="1">
    <source>
        <dbReference type="ARBA" id="ARBA00011073"/>
    </source>
</evidence>
<dbReference type="Gene3D" id="2.60.40.2310">
    <property type="match status" value="1"/>
</dbReference>
<dbReference type="Proteomes" id="UP000222542">
    <property type="component" value="Unassembled WGS sequence"/>
</dbReference>
<dbReference type="Pfam" id="PF17766">
    <property type="entry name" value="fn3_6"/>
    <property type="match status" value="1"/>
</dbReference>
<accession>A0A2G2ZD53</accession>
<sequence>MRIEDKHTPTIAYFSARGPFRISRGILKPDISAPGVNILAVWTPTSAIAIKSAIITTADLVNLDNNLIQDETLNLAAPFSMGSGHVNSSRATDPRLIYDIHPEDYVSYLCGLKYTDQQVSNIVKRKVHCTLSTPESELNYPLFFVTMKSAPQTFTRTVTNVGEVNSTYTVKVFGLDGVEVTVNPTILKFSTLNEKLLYNVTVKASTLIGHPHGFIT</sequence>
<dbReference type="AlphaFoldDB" id="A0A2G2ZD53"/>
<proteinExistence type="inferred from homology"/>
<organism evidence="4 5">
    <name type="scientific">Capsicum annuum</name>
    <name type="common">Capsicum pepper</name>
    <dbReference type="NCBI Taxonomy" id="4072"/>
    <lineage>
        <taxon>Eukaryota</taxon>
        <taxon>Viridiplantae</taxon>
        <taxon>Streptophyta</taxon>
        <taxon>Embryophyta</taxon>
        <taxon>Tracheophyta</taxon>
        <taxon>Spermatophyta</taxon>
        <taxon>Magnoliopsida</taxon>
        <taxon>eudicotyledons</taxon>
        <taxon>Gunneridae</taxon>
        <taxon>Pentapetalae</taxon>
        <taxon>asterids</taxon>
        <taxon>lamiids</taxon>
        <taxon>Solanales</taxon>
        <taxon>Solanaceae</taxon>
        <taxon>Solanoideae</taxon>
        <taxon>Capsiceae</taxon>
        <taxon>Capsicum</taxon>
    </lineage>
</organism>
<keyword evidence="5" id="KW-1185">Reference proteome</keyword>
<evidence type="ECO:0000313" key="5">
    <source>
        <dbReference type="Proteomes" id="UP000222542"/>
    </source>
</evidence>
<dbReference type="SUPFAM" id="SSF52743">
    <property type="entry name" value="Subtilisin-like"/>
    <property type="match status" value="1"/>
</dbReference>
<name>A0A2G2ZD53_CAPAN</name>
<feature type="domain" description="Subtilisin-like protease fibronectin type-III" evidence="3">
    <location>
        <begin position="137"/>
        <end position="205"/>
    </location>
</feature>